<organism evidence="1 2">
    <name type="scientific">Bacillus licheniformis</name>
    <dbReference type="NCBI Taxonomy" id="1402"/>
    <lineage>
        <taxon>Bacteria</taxon>
        <taxon>Bacillati</taxon>
        <taxon>Bacillota</taxon>
        <taxon>Bacilli</taxon>
        <taxon>Bacillales</taxon>
        <taxon>Bacillaceae</taxon>
        <taxon>Bacillus</taxon>
    </lineage>
</organism>
<name>A0A8B5Y5R3_BACLI</name>
<dbReference type="EMBL" id="NILC01000033">
    <property type="protein sequence ID" value="TWL20914.1"/>
    <property type="molecule type" value="Genomic_DNA"/>
</dbReference>
<dbReference type="Proteomes" id="UP000435910">
    <property type="component" value="Unassembled WGS sequence"/>
</dbReference>
<sequence>MFFVVQWNGIGLYRFHDAYFGMISSPGFRERFFVVSQK</sequence>
<gene>
    <name evidence="1" type="ORF">CHCC16736_2198</name>
</gene>
<protein>
    <submittedName>
        <fullName evidence="1">Uncharacterized protein</fullName>
    </submittedName>
</protein>
<reference evidence="1 2" key="1">
    <citation type="submission" date="2019-06" db="EMBL/GenBank/DDBJ databases">
        <title>Genome sequence analysis of &gt;100 Bacillus licheniformis strains suggests intrinsic resistance to this species.</title>
        <authorList>
            <person name="Wels M."/>
            <person name="Siezen R.J."/>
            <person name="Johansen E."/>
            <person name="Stuer-Lauridsen B."/>
            <person name="Bjerre K."/>
            <person name="Nielsen B.K.K."/>
        </authorList>
    </citation>
    <scope>NUCLEOTIDE SEQUENCE [LARGE SCALE GENOMIC DNA]</scope>
    <source>
        <strain evidence="1 2">BAC-16736</strain>
    </source>
</reference>
<evidence type="ECO:0000313" key="2">
    <source>
        <dbReference type="Proteomes" id="UP000435910"/>
    </source>
</evidence>
<comment type="caution">
    <text evidence="1">The sequence shown here is derived from an EMBL/GenBank/DDBJ whole genome shotgun (WGS) entry which is preliminary data.</text>
</comment>
<dbReference type="AlphaFoldDB" id="A0A8B5Y5R3"/>
<proteinExistence type="predicted"/>
<evidence type="ECO:0000313" key="1">
    <source>
        <dbReference type="EMBL" id="TWL20914.1"/>
    </source>
</evidence>
<accession>A0A8B5Y5R3</accession>